<proteinExistence type="predicted"/>
<dbReference type="Proteomes" id="UP001201163">
    <property type="component" value="Unassembled WGS sequence"/>
</dbReference>
<evidence type="ECO:0000256" key="1">
    <source>
        <dbReference type="SAM" id="MobiDB-lite"/>
    </source>
</evidence>
<reference evidence="2" key="1">
    <citation type="submission" date="2022-01" db="EMBL/GenBank/DDBJ databases">
        <title>Comparative genomics reveals a dynamic genome evolution in the ectomycorrhizal milk-cap (Lactarius) mushrooms.</title>
        <authorList>
            <consortium name="DOE Joint Genome Institute"/>
            <person name="Lebreton A."/>
            <person name="Tang N."/>
            <person name="Kuo A."/>
            <person name="LaButti K."/>
            <person name="Drula E."/>
            <person name="Barry K."/>
            <person name="Clum A."/>
            <person name="Lipzen A."/>
            <person name="Mousain D."/>
            <person name="Ng V."/>
            <person name="Wang R."/>
            <person name="Wang X."/>
            <person name="Dai Y."/>
            <person name="Henrissat B."/>
            <person name="Grigoriev I.V."/>
            <person name="Guerin-Laguette A."/>
            <person name="Yu F."/>
            <person name="Martin F.M."/>
        </authorList>
    </citation>
    <scope>NUCLEOTIDE SEQUENCE</scope>
    <source>
        <strain evidence="2">QP</strain>
    </source>
</reference>
<accession>A0AAD4L9Z7</accession>
<feature type="region of interest" description="Disordered" evidence="1">
    <location>
        <begin position="62"/>
        <end position="85"/>
    </location>
</feature>
<feature type="compositionally biased region" description="Basic and acidic residues" evidence="1">
    <location>
        <begin position="326"/>
        <end position="336"/>
    </location>
</feature>
<feature type="region of interest" description="Disordered" evidence="1">
    <location>
        <begin position="1"/>
        <end position="23"/>
    </location>
</feature>
<keyword evidence="3" id="KW-1185">Reference proteome</keyword>
<sequence length="354" mass="39137">MPLMTQSSSHDEMTIPMTDSNLPLISRAEDRVRRGQGNISGPSVATITSGCTPVPPTLHGCTEERSPVSPLELEPSAPPFSSGSTVSRFMDRLGVNAPSLSSLRTIPSWRSSPNPDANKIYAKFHIQYSSEESDTPSQPHSRGARPHHPSVGSLQHQYLRHRRQNRRLTNQNGGHGPLHPSVPPSNLLEHFSHSTMRRHADPSTSSSSSLSTQPSSSLDSHVLFPSTSEESYPSPYSADALAVFHPPTDKRGLSFFKGRRRHEDILEDRVQVIFEEATDATSTTAGVSSAHSLAKRRGRIGRLRRRVRALAESMSPPRSKTSTKFSNERRSPHLNDYDSEEHDIPCLAYISCIW</sequence>
<name>A0AAD4L9Z7_9AGAM</name>
<feature type="compositionally biased region" description="Low complexity" evidence="1">
    <location>
        <begin position="202"/>
        <end position="231"/>
    </location>
</feature>
<dbReference type="AlphaFoldDB" id="A0AAD4L9Z7"/>
<comment type="caution">
    <text evidence="2">The sequence shown here is derived from an EMBL/GenBank/DDBJ whole genome shotgun (WGS) entry which is preliminary data.</text>
</comment>
<evidence type="ECO:0000313" key="2">
    <source>
        <dbReference type="EMBL" id="KAH8984130.1"/>
    </source>
</evidence>
<evidence type="ECO:0000313" key="3">
    <source>
        <dbReference type="Proteomes" id="UP001201163"/>
    </source>
</evidence>
<feature type="region of interest" description="Disordered" evidence="1">
    <location>
        <begin position="312"/>
        <end position="336"/>
    </location>
</feature>
<feature type="compositionally biased region" description="Polar residues" evidence="1">
    <location>
        <begin position="316"/>
        <end position="325"/>
    </location>
</feature>
<protein>
    <submittedName>
        <fullName evidence="2">Uncharacterized protein</fullName>
    </submittedName>
</protein>
<gene>
    <name evidence="2" type="ORF">EDB92DRAFT_2106080</name>
</gene>
<organism evidence="2 3">
    <name type="scientific">Lactarius akahatsu</name>
    <dbReference type="NCBI Taxonomy" id="416441"/>
    <lineage>
        <taxon>Eukaryota</taxon>
        <taxon>Fungi</taxon>
        <taxon>Dikarya</taxon>
        <taxon>Basidiomycota</taxon>
        <taxon>Agaricomycotina</taxon>
        <taxon>Agaricomycetes</taxon>
        <taxon>Russulales</taxon>
        <taxon>Russulaceae</taxon>
        <taxon>Lactarius</taxon>
    </lineage>
</organism>
<feature type="compositionally biased region" description="Polar residues" evidence="1">
    <location>
        <begin position="129"/>
        <end position="140"/>
    </location>
</feature>
<dbReference type="EMBL" id="JAKELL010000079">
    <property type="protein sequence ID" value="KAH8984130.1"/>
    <property type="molecule type" value="Genomic_DNA"/>
</dbReference>
<feature type="region of interest" description="Disordered" evidence="1">
    <location>
        <begin position="129"/>
        <end position="231"/>
    </location>
</feature>